<feature type="transmembrane region" description="Helical" evidence="12">
    <location>
        <begin position="122"/>
        <end position="141"/>
    </location>
</feature>
<keyword evidence="6" id="KW-0813">Transport</keyword>
<accession>A0A1H6Q882</accession>
<gene>
    <name evidence="13" type="ORF">SAMN05421831_101282</name>
</gene>
<comment type="similarity">
    <text evidence="3 12">Belongs to the MlaE permease family.</text>
</comment>
<organism evidence="13 14">
    <name type="scientific">Allopseudospirillum japonicum</name>
    <dbReference type="NCBI Taxonomy" id="64971"/>
    <lineage>
        <taxon>Bacteria</taxon>
        <taxon>Pseudomonadati</taxon>
        <taxon>Pseudomonadota</taxon>
        <taxon>Gammaproteobacteria</taxon>
        <taxon>Oceanospirillales</taxon>
        <taxon>Oceanospirillaceae</taxon>
        <taxon>Allopseudospirillum</taxon>
    </lineage>
</organism>
<dbReference type="PANTHER" id="PTHR30188">
    <property type="entry name" value="ABC TRANSPORTER PERMEASE PROTEIN-RELATED"/>
    <property type="match status" value="1"/>
</dbReference>
<evidence type="ECO:0000313" key="13">
    <source>
        <dbReference type="EMBL" id="SEI39963.1"/>
    </source>
</evidence>
<feature type="transmembrane region" description="Helical" evidence="12">
    <location>
        <begin position="80"/>
        <end position="102"/>
    </location>
</feature>
<name>A0A1H6Q882_9GAMM</name>
<evidence type="ECO:0000256" key="11">
    <source>
        <dbReference type="ARBA" id="ARBA00023136"/>
    </source>
</evidence>
<comment type="function">
    <text evidence="1">Part of the ABC transporter complex MlaFEDB, which is involved in a phospholipid transport pathway that maintains lipid asymmetry in the outer membrane by retrograde trafficking of phospholipids from the outer membrane to the inner membrane. Probably responsible for the translocation of the substrate across the membrane.</text>
</comment>
<comment type="subcellular location">
    <subcellularLocation>
        <location evidence="2 12">Cell inner membrane</location>
        <topology evidence="2 12">Multi-pass membrane protein</topology>
    </subcellularLocation>
</comment>
<evidence type="ECO:0000256" key="8">
    <source>
        <dbReference type="ARBA" id="ARBA00022519"/>
    </source>
</evidence>
<dbReference type="NCBIfam" id="TIGR00056">
    <property type="entry name" value="MlaE family lipid ABC transporter permease subunit"/>
    <property type="match status" value="1"/>
</dbReference>
<sequence>MALFLSIIQRLAYLMISIIDRDAGAFLLTKGDQTRVNLVHWGRSGLAFTRALGRSGLFVVQGIQGFPKSWEAWHLLIRQLYFVGVLSLIIILVSALFIGMVLGLQGYTILVDYGTEDALGQMVALTLVRELSPVVAALLFAGRAGSALTAEIGLMKATEQLSSMEMIGVDPLKRIVAPRLYAGFIALPILTLIFSLVGIWGGMLVGVDWLGVDAGAYWGNMQATVDFREDIINGVIKSCAFALAVTWIAVFQGYDLVPTSEGISRATTKTVVYSSLVVLGLDFVLTAVMFGSL</sequence>
<dbReference type="Proteomes" id="UP000242999">
    <property type="component" value="Unassembled WGS sequence"/>
</dbReference>
<keyword evidence="10 12" id="KW-1133">Transmembrane helix</keyword>
<keyword evidence="7" id="KW-1003">Cell membrane</keyword>
<evidence type="ECO:0000256" key="1">
    <source>
        <dbReference type="ARBA" id="ARBA00002460"/>
    </source>
</evidence>
<dbReference type="NCBIfam" id="NF033619">
    <property type="entry name" value="perm_MlaE_1"/>
    <property type="match status" value="1"/>
</dbReference>
<dbReference type="STRING" id="64971.SAMN05421831_101282"/>
<evidence type="ECO:0000256" key="4">
    <source>
        <dbReference type="ARBA" id="ARBA00011380"/>
    </source>
</evidence>
<dbReference type="InterPro" id="IPR003453">
    <property type="entry name" value="ABC_MlaE_roteobac"/>
</dbReference>
<dbReference type="GO" id="GO:0043190">
    <property type="term" value="C:ATP-binding cassette (ABC) transporter complex"/>
    <property type="evidence" value="ECO:0007669"/>
    <property type="project" value="InterPro"/>
</dbReference>
<evidence type="ECO:0000256" key="5">
    <source>
        <dbReference type="ARBA" id="ARBA00020857"/>
    </source>
</evidence>
<feature type="transmembrane region" description="Helical" evidence="12">
    <location>
        <begin position="271"/>
        <end position="290"/>
    </location>
</feature>
<evidence type="ECO:0000256" key="2">
    <source>
        <dbReference type="ARBA" id="ARBA00004429"/>
    </source>
</evidence>
<proteinExistence type="inferred from homology"/>
<comment type="subunit">
    <text evidence="4">The complex is composed of two ATP-binding proteins (MlaF), two transmembrane proteins (MlaE), two cytoplasmic solute-binding proteins (MlaB) and six periplasmic solute-binding proteins (MlaD).</text>
</comment>
<evidence type="ECO:0000256" key="7">
    <source>
        <dbReference type="ARBA" id="ARBA00022475"/>
    </source>
</evidence>
<dbReference type="AlphaFoldDB" id="A0A1H6Q882"/>
<keyword evidence="9 12" id="KW-0812">Transmembrane</keyword>
<dbReference type="PANTHER" id="PTHR30188:SF4">
    <property type="entry name" value="PROTEIN TRIGALACTOSYLDIACYLGLYCEROL 1, CHLOROPLASTIC"/>
    <property type="match status" value="1"/>
</dbReference>
<dbReference type="EMBL" id="FNYH01000001">
    <property type="protein sequence ID" value="SEI39963.1"/>
    <property type="molecule type" value="Genomic_DNA"/>
</dbReference>
<dbReference type="GO" id="GO:0005548">
    <property type="term" value="F:phospholipid transporter activity"/>
    <property type="evidence" value="ECO:0007669"/>
    <property type="project" value="TreeGrafter"/>
</dbReference>
<protein>
    <recommendedName>
        <fullName evidence="5">Intermembrane phospholipid transport system permease protein MlaE</fullName>
    </recommendedName>
</protein>
<evidence type="ECO:0000256" key="12">
    <source>
        <dbReference type="RuleBase" id="RU362044"/>
    </source>
</evidence>
<evidence type="ECO:0000256" key="6">
    <source>
        <dbReference type="ARBA" id="ARBA00022448"/>
    </source>
</evidence>
<dbReference type="InterPro" id="IPR030802">
    <property type="entry name" value="Permease_MalE"/>
</dbReference>
<evidence type="ECO:0000256" key="10">
    <source>
        <dbReference type="ARBA" id="ARBA00022989"/>
    </source>
</evidence>
<evidence type="ECO:0000313" key="14">
    <source>
        <dbReference type="Proteomes" id="UP000242999"/>
    </source>
</evidence>
<reference evidence="14" key="1">
    <citation type="submission" date="2016-10" db="EMBL/GenBank/DDBJ databases">
        <authorList>
            <person name="Varghese N."/>
            <person name="Submissions S."/>
        </authorList>
    </citation>
    <scope>NUCLEOTIDE SEQUENCE [LARGE SCALE GENOMIC DNA]</scope>
    <source>
        <strain evidence="14">DSM 7165</strain>
    </source>
</reference>
<evidence type="ECO:0000256" key="3">
    <source>
        <dbReference type="ARBA" id="ARBA00007556"/>
    </source>
</evidence>
<dbReference type="Pfam" id="PF02405">
    <property type="entry name" value="MlaE"/>
    <property type="match status" value="1"/>
</dbReference>
<dbReference type="InterPro" id="IPR053408">
    <property type="entry name" value="MlaE_Permease"/>
</dbReference>
<keyword evidence="14" id="KW-1185">Reference proteome</keyword>
<keyword evidence="11 12" id="KW-0472">Membrane</keyword>
<feature type="transmembrane region" description="Helical" evidence="12">
    <location>
        <begin position="180"/>
        <end position="200"/>
    </location>
</feature>
<evidence type="ECO:0000256" key="9">
    <source>
        <dbReference type="ARBA" id="ARBA00022692"/>
    </source>
</evidence>
<feature type="transmembrane region" description="Helical" evidence="12">
    <location>
        <begin position="231"/>
        <end position="250"/>
    </location>
</feature>
<keyword evidence="8 12" id="KW-0997">Cell inner membrane</keyword>